<dbReference type="RefSeq" id="WP_089765624.1">
    <property type="nucleotide sequence ID" value="NZ_FNPB01000002.1"/>
</dbReference>
<dbReference type="EMBL" id="FNPB01000002">
    <property type="protein sequence ID" value="SDX76600.1"/>
    <property type="molecule type" value="Genomic_DNA"/>
</dbReference>
<dbReference type="OrthoDB" id="157328at2157"/>
<organism evidence="2 3">
    <name type="scientific">Halobellus clavatus</name>
    <dbReference type="NCBI Taxonomy" id="660517"/>
    <lineage>
        <taxon>Archaea</taxon>
        <taxon>Methanobacteriati</taxon>
        <taxon>Methanobacteriota</taxon>
        <taxon>Stenosarchaea group</taxon>
        <taxon>Halobacteria</taxon>
        <taxon>Halobacteriales</taxon>
        <taxon>Haloferacaceae</taxon>
        <taxon>Halobellus</taxon>
    </lineage>
</organism>
<dbReference type="STRING" id="660517.SAMN04487946_102198"/>
<feature type="compositionally biased region" description="Basic and acidic residues" evidence="1">
    <location>
        <begin position="25"/>
        <end position="38"/>
    </location>
</feature>
<reference evidence="3" key="1">
    <citation type="submission" date="2016-10" db="EMBL/GenBank/DDBJ databases">
        <authorList>
            <person name="Varghese N."/>
            <person name="Submissions S."/>
        </authorList>
    </citation>
    <scope>NUCLEOTIDE SEQUENCE [LARGE SCALE GENOMIC DNA]</scope>
    <source>
        <strain evidence="3">CGMCC 1.10118</strain>
    </source>
</reference>
<dbReference type="Proteomes" id="UP000199170">
    <property type="component" value="Unassembled WGS sequence"/>
</dbReference>
<protein>
    <recommendedName>
        <fullName evidence="4">Nucleotide-binding universal stress protein, UspA family</fullName>
    </recommendedName>
</protein>
<gene>
    <name evidence="2" type="ORF">SAMN04487946_102198</name>
</gene>
<feature type="compositionally biased region" description="Low complexity" evidence="1">
    <location>
        <begin position="293"/>
        <end position="305"/>
    </location>
</feature>
<sequence length="305" mass="32383">MSDDRTTADEAETGPDADPVTSTETEARDRSTDPEPDRATAGGLAIREPPVVLLPLAVLDGETVSESLVEFLAPTKEVLLAYHELPEQTPTEQASLQFEERAREAIEDLADAFRDAGSDPETRVVFTHGRQQTIDRVAGEVGATAVLLPNPTGDIDEVLVPIREPIDDDRLADLVTTLIEGENDRVTLWGLTAEGDDFDPARAVERAAEELRERGVDSATVTTETSVTATPVRDIVERSADADVIVMREGTGSVVSVLLGDDAERIATGAVAPVLVLRDRTPSEAEPDDPSADADASGAAHGSGE</sequence>
<evidence type="ECO:0008006" key="4">
    <source>
        <dbReference type="Google" id="ProtNLM"/>
    </source>
</evidence>
<name>A0A1H3EDA4_9EURY</name>
<dbReference type="AlphaFoldDB" id="A0A1H3EDA4"/>
<proteinExistence type="predicted"/>
<dbReference type="Gene3D" id="3.40.50.12370">
    <property type="match status" value="1"/>
</dbReference>
<evidence type="ECO:0000256" key="1">
    <source>
        <dbReference type="SAM" id="MobiDB-lite"/>
    </source>
</evidence>
<keyword evidence="3" id="KW-1185">Reference proteome</keyword>
<evidence type="ECO:0000313" key="2">
    <source>
        <dbReference type="EMBL" id="SDX76600.1"/>
    </source>
</evidence>
<feature type="region of interest" description="Disordered" evidence="1">
    <location>
        <begin position="277"/>
        <end position="305"/>
    </location>
</feature>
<dbReference type="SUPFAM" id="SSF52402">
    <property type="entry name" value="Adenine nucleotide alpha hydrolases-like"/>
    <property type="match status" value="1"/>
</dbReference>
<evidence type="ECO:0000313" key="3">
    <source>
        <dbReference type="Proteomes" id="UP000199170"/>
    </source>
</evidence>
<feature type="region of interest" description="Disordered" evidence="1">
    <location>
        <begin position="1"/>
        <end position="44"/>
    </location>
</feature>
<accession>A0A1H3EDA4</accession>